<keyword evidence="4" id="KW-1185">Reference proteome</keyword>
<dbReference type="PANTHER" id="PTHR40640:SF1">
    <property type="entry name" value="ANCHORED GLYCOPROTEIN, PUTATIVE (AFU_ORTHOLOGUE AFUA_8G04860)-RELATED"/>
    <property type="match status" value="1"/>
</dbReference>
<protein>
    <recommendedName>
        <fullName evidence="5">GPI anchored cell wall protein</fullName>
    </recommendedName>
</protein>
<reference evidence="3" key="2">
    <citation type="submission" date="2020-05" db="EMBL/GenBank/DDBJ databases">
        <authorList>
            <person name="Kim H.-S."/>
            <person name="Proctor R.H."/>
            <person name="Brown D.W."/>
        </authorList>
    </citation>
    <scope>NUCLEOTIDE SEQUENCE</scope>
    <source>
        <strain evidence="3">NRRL 22465</strain>
    </source>
</reference>
<dbReference type="AlphaFoldDB" id="A0A8H4UHF9"/>
<feature type="region of interest" description="Disordered" evidence="1">
    <location>
        <begin position="165"/>
        <end position="203"/>
    </location>
</feature>
<evidence type="ECO:0000256" key="2">
    <source>
        <dbReference type="SAM" id="SignalP"/>
    </source>
</evidence>
<gene>
    <name evidence="3" type="ORF">FZEAL_6983</name>
</gene>
<evidence type="ECO:0008006" key="5">
    <source>
        <dbReference type="Google" id="ProtNLM"/>
    </source>
</evidence>
<dbReference type="Proteomes" id="UP000635477">
    <property type="component" value="Unassembled WGS sequence"/>
</dbReference>
<proteinExistence type="predicted"/>
<feature type="compositionally biased region" description="Low complexity" evidence="1">
    <location>
        <begin position="165"/>
        <end position="195"/>
    </location>
</feature>
<evidence type="ECO:0000256" key="1">
    <source>
        <dbReference type="SAM" id="MobiDB-lite"/>
    </source>
</evidence>
<accession>A0A8H4UHF9</accession>
<evidence type="ECO:0000313" key="3">
    <source>
        <dbReference type="EMBL" id="KAF4976339.1"/>
    </source>
</evidence>
<dbReference type="EMBL" id="JABEYC010000548">
    <property type="protein sequence ID" value="KAF4976339.1"/>
    <property type="molecule type" value="Genomic_DNA"/>
</dbReference>
<dbReference type="PANTHER" id="PTHR40640">
    <property type="entry name" value="ANCHORED GLYCOPROTEIN, PUTATIVE (AFU_ORTHOLOGUE AFUA_8G04860)-RELATED"/>
    <property type="match status" value="1"/>
</dbReference>
<keyword evidence="2" id="KW-0732">Signal</keyword>
<comment type="caution">
    <text evidence="3">The sequence shown here is derived from an EMBL/GenBank/DDBJ whole genome shotgun (WGS) entry which is preliminary data.</text>
</comment>
<sequence>MARSLALLAGVFAFAAAKTTIDIIHPFLDDQPLEGSIVKVNGDATTLVFDCPASAEPSDCGFTEAQTIVAGTSTMRLTYTVPGDEEFSPMTQEIQCKLDPKKSMADCQVIVTSGESGEFVTTASPPVGASDRVNYSEWVHTVTVTAGADKLKGDGDDTASAIGSAATAASKPTATEATATDSDSASASASDAESTPVSTDNAAGPMMTHNAVLAGVLAAVGGAAMLL</sequence>
<dbReference type="OrthoDB" id="4991875at2759"/>
<evidence type="ECO:0000313" key="4">
    <source>
        <dbReference type="Proteomes" id="UP000635477"/>
    </source>
</evidence>
<organism evidence="3 4">
    <name type="scientific">Fusarium zealandicum</name>
    <dbReference type="NCBI Taxonomy" id="1053134"/>
    <lineage>
        <taxon>Eukaryota</taxon>
        <taxon>Fungi</taxon>
        <taxon>Dikarya</taxon>
        <taxon>Ascomycota</taxon>
        <taxon>Pezizomycotina</taxon>
        <taxon>Sordariomycetes</taxon>
        <taxon>Hypocreomycetidae</taxon>
        <taxon>Hypocreales</taxon>
        <taxon>Nectriaceae</taxon>
        <taxon>Fusarium</taxon>
        <taxon>Fusarium staphyleae species complex</taxon>
    </lineage>
</organism>
<feature type="signal peptide" evidence="2">
    <location>
        <begin position="1"/>
        <end position="17"/>
    </location>
</feature>
<feature type="chain" id="PRO_5034318434" description="GPI anchored cell wall protein" evidence="2">
    <location>
        <begin position="18"/>
        <end position="227"/>
    </location>
</feature>
<reference evidence="3" key="1">
    <citation type="journal article" date="2020" name="BMC Genomics">
        <title>Correction to: Identification and distribution of gene clusters required for synthesis of sphingolipid metabolism inhibitors in diverse species of the filamentous fungus Fusarium.</title>
        <authorList>
            <person name="Kim H.S."/>
            <person name="Lohmar J.M."/>
            <person name="Busman M."/>
            <person name="Brown D.W."/>
            <person name="Naumann T.A."/>
            <person name="Divon H.H."/>
            <person name="Lysoe E."/>
            <person name="Uhlig S."/>
            <person name="Proctor R.H."/>
        </authorList>
    </citation>
    <scope>NUCLEOTIDE SEQUENCE</scope>
    <source>
        <strain evidence="3">NRRL 22465</strain>
    </source>
</reference>
<name>A0A8H4UHF9_9HYPO</name>